<feature type="transmembrane region" description="Helical" evidence="3">
    <location>
        <begin position="16"/>
        <end position="37"/>
    </location>
</feature>
<dbReference type="CDD" id="cd03263">
    <property type="entry name" value="ABC_subfamily_A"/>
    <property type="match status" value="1"/>
</dbReference>
<keyword evidence="3" id="KW-0812">Transmembrane</keyword>
<dbReference type="PANTHER" id="PTHR19229">
    <property type="entry name" value="ATP-BINDING CASSETTE TRANSPORTER SUBFAMILY A ABCA"/>
    <property type="match status" value="1"/>
</dbReference>
<dbReference type="Proteomes" id="UP000570288">
    <property type="component" value="Unassembled WGS sequence"/>
</dbReference>
<dbReference type="Pfam" id="PF00005">
    <property type="entry name" value="ABC_tran"/>
    <property type="match status" value="1"/>
</dbReference>
<organism evidence="5 6">
    <name type="scientific">Oxylabes madagascariensis</name>
    <name type="common">white-throated Oxylabes</name>
    <dbReference type="NCBI Taxonomy" id="98144"/>
    <lineage>
        <taxon>Eukaryota</taxon>
        <taxon>Metazoa</taxon>
        <taxon>Chordata</taxon>
        <taxon>Craniata</taxon>
        <taxon>Vertebrata</taxon>
        <taxon>Euteleostomi</taxon>
        <taxon>Archelosauria</taxon>
        <taxon>Archosauria</taxon>
        <taxon>Dinosauria</taxon>
        <taxon>Saurischia</taxon>
        <taxon>Theropoda</taxon>
        <taxon>Coelurosauria</taxon>
        <taxon>Aves</taxon>
        <taxon>Neognathae</taxon>
        <taxon>Neoaves</taxon>
        <taxon>Telluraves</taxon>
        <taxon>Australaves</taxon>
        <taxon>Passeriformes</taxon>
        <taxon>Sylvioidea</taxon>
        <taxon>Timaliidae</taxon>
        <taxon>Oxylabes</taxon>
    </lineage>
</organism>
<dbReference type="GO" id="GO:0005524">
    <property type="term" value="F:ATP binding"/>
    <property type="evidence" value="ECO:0007669"/>
    <property type="project" value="UniProtKB-KW"/>
</dbReference>
<dbReference type="PROSITE" id="PS00211">
    <property type="entry name" value="ABC_TRANSPORTER_1"/>
    <property type="match status" value="1"/>
</dbReference>
<dbReference type="AlphaFoldDB" id="A0A7L2QWS9"/>
<evidence type="ECO:0000313" key="5">
    <source>
        <dbReference type="EMBL" id="NXS00583.1"/>
    </source>
</evidence>
<dbReference type="GO" id="GO:0005319">
    <property type="term" value="F:lipid transporter activity"/>
    <property type="evidence" value="ECO:0007669"/>
    <property type="project" value="TreeGrafter"/>
</dbReference>
<dbReference type="OrthoDB" id="8061355at2759"/>
<evidence type="ECO:0000313" key="6">
    <source>
        <dbReference type="Proteomes" id="UP000570288"/>
    </source>
</evidence>
<feature type="non-terminal residue" evidence="5">
    <location>
        <position position="1"/>
    </location>
</feature>
<feature type="transmembrane region" description="Helical" evidence="3">
    <location>
        <begin position="84"/>
        <end position="106"/>
    </location>
</feature>
<dbReference type="SMART" id="SM00382">
    <property type="entry name" value="AAA"/>
    <property type="match status" value="1"/>
</dbReference>
<evidence type="ECO:0000256" key="1">
    <source>
        <dbReference type="ARBA" id="ARBA00022741"/>
    </source>
</evidence>
<evidence type="ECO:0000256" key="3">
    <source>
        <dbReference type="SAM" id="Phobius"/>
    </source>
</evidence>
<dbReference type="InterPro" id="IPR003439">
    <property type="entry name" value="ABC_transporter-like_ATP-bd"/>
</dbReference>
<gene>
    <name evidence="5" type="primary">Abca10</name>
    <name evidence="5" type="ORF">OXYMAD_R06301</name>
</gene>
<accession>A0A7L2QWS9</accession>
<dbReference type="InterPro" id="IPR026082">
    <property type="entry name" value="ABCA"/>
</dbReference>
<dbReference type="GO" id="GO:0140359">
    <property type="term" value="F:ABC-type transporter activity"/>
    <property type="evidence" value="ECO:0007669"/>
    <property type="project" value="InterPro"/>
</dbReference>
<feature type="domain" description="ABC transporter" evidence="4">
    <location>
        <begin position="170"/>
        <end position="411"/>
    </location>
</feature>
<reference evidence="5 6" key="1">
    <citation type="submission" date="2019-09" db="EMBL/GenBank/DDBJ databases">
        <title>Bird 10,000 Genomes (B10K) Project - Family phase.</title>
        <authorList>
            <person name="Zhang G."/>
        </authorList>
    </citation>
    <scope>NUCLEOTIDE SEQUENCE [LARGE SCALE GENOMIC DNA]</scope>
    <source>
        <strain evidence="5">B10K-DU-002-81</strain>
    </source>
</reference>
<dbReference type="InterPro" id="IPR027417">
    <property type="entry name" value="P-loop_NTPase"/>
</dbReference>
<dbReference type="InterPro" id="IPR017871">
    <property type="entry name" value="ABC_transporter-like_CS"/>
</dbReference>
<keyword evidence="6" id="KW-1185">Reference proteome</keyword>
<dbReference type="EMBL" id="VYZR01073152">
    <property type="protein sequence ID" value="NXS00583.1"/>
    <property type="molecule type" value="Genomic_DNA"/>
</dbReference>
<keyword evidence="3" id="KW-0472">Membrane</keyword>
<keyword evidence="3" id="KW-1133">Transmembrane helix</keyword>
<dbReference type="GO" id="GO:0016020">
    <property type="term" value="C:membrane"/>
    <property type="evidence" value="ECO:0007669"/>
    <property type="project" value="InterPro"/>
</dbReference>
<dbReference type="FunFam" id="3.40.50.300:FF:000436">
    <property type="entry name" value="ATP binding cassette subfamily A member 9"/>
    <property type="match status" value="1"/>
</dbReference>
<sequence>IHLVFMLCSLLRTSNLVSSVGFLIIFIFGFLSLAVLIEDVPEPLKWFLGLMCPFAFNTGIAKIFHLEKYGVGFSFSNLMEEAYFLFSTYILLVFDSVLYMLLALYFDKILTGKYGIPDPPLFCLRASYWMRSRRGSTRDVPRATANPEELLGDDVEPVPSEFLGKEAIRLREKELLVSVGAIQTSFLPRLDVIFALGLSLNIYEGQITALLGHSGAGKTTLLNVLSGLSFPSEGSATIYNYSLSEMGDREEIRGMIGICPQFNTQFEVLTVKENLKTFAEIKGINSKEVEREVQNILELLDISNIQDTQAEKLSGGQKRKLSIGIAMLGNPQVLLLDEPTAGLDPLSRHQVWSLLREQRAGRVILFSTQFMDEADILADRKAFISHGRLKCVGSSLFLKKKWGICYHLRIHVSESCDLENLTSLVKGYIPNATFSGHTQYELRYKLPLENVNKFPGN</sequence>
<keyword evidence="2" id="KW-0067">ATP-binding</keyword>
<dbReference type="PROSITE" id="PS50893">
    <property type="entry name" value="ABC_TRANSPORTER_2"/>
    <property type="match status" value="1"/>
</dbReference>
<dbReference type="PANTHER" id="PTHR19229:SF274">
    <property type="entry name" value="ABC-TYPE ORGANIC ANION TRANSPORTER ABCA8"/>
    <property type="match status" value="1"/>
</dbReference>
<dbReference type="InterPro" id="IPR003593">
    <property type="entry name" value="AAA+_ATPase"/>
</dbReference>
<feature type="transmembrane region" description="Helical" evidence="3">
    <location>
        <begin position="44"/>
        <end position="64"/>
    </location>
</feature>
<dbReference type="GO" id="GO:0016887">
    <property type="term" value="F:ATP hydrolysis activity"/>
    <property type="evidence" value="ECO:0007669"/>
    <property type="project" value="InterPro"/>
</dbReference>
<keyword evidence="1" id="KW-0547">Nucleotide-binding</keyword>
<protein>
    <submittedName>
        <fullName evidence="5">ABCAA protein</fullName>
    </submittedName>
</protein>
<feature type="non-terminal residue" evidence="5">
    <location>
        <position position="457"/>
    </location>
</feature>
<dbReference type="SUPFAM" id="SSF52540">
    <property type="entry name" value="P-loop containing nucleoside triphosphate hydrolases"/>
    <property type="match status" value="1"/>
</dbReference>
<comment type="caution">
    <text evidence="5">The sequence shown here is derived from an EMBL/GenBank/DDBJ whole genome shotgun (WGS) entry which is preliminary data.</text>
</comment>
<proteinExistence type="predicted"/>
<name>A0A7L2QWS9_9PASS</name>
<dbReference type="Gene3D" id="3.40.50.300">
    <property type="entry name" value="P-loop containing nucleotide triphosphate hydrolases"/>
    <property type="match status" value="1"/>
</dbReference>
<evidence type="ECO:0000259" key="4">
    <source>
        <dbReference type="PROSITE" id="PS50893"/>
    </source>
</evidence>
<evidence type="ECO:0000256" key="2">
    <source>
        <dbReference type="ARBA" id="ARBA00022840"/>
    </source>
</evidence>